<dbReference type="Proteomes" id="UP000639606">
    <property type="component" value="Unassembled WGS sequence"/>
</dbReference>
<keyword evidence="4" id="KW-1185">Reference proteome</keyword>
<accession>A0A918AIU7</accession>
<sequence length="319" mass="34327">MTADDIDNHPDLRDEAWIRAANRRAKRDIRRARRRARLRAHGGKAVSAVALVAIAALLFGLYRAGEFDGVGQAVADSVETAAAPVDLDEPFANTPAEAWADGEAGVVAPAAQPVGEFSAEQVAQAYERVRQAVITARLDLRVVRDHDVEPYLALLAPDLQDHMRPLFDGGNDPEASLVVTRVAKGSELLPVAPKVNGSMRAEAGEPGELVVHTDYLVAYAFTGSPALLTSPYDIVAVSRVSVDYVLRSGEGFREGSQGLWAEETDGHWYSISCEAAERGFLAPWVADRAMSGGTPGEFGPSEDYFDPNRPMPTTDGCTR</sequence>
<name>A0A918AIU7_9PSEU</name>
<proteinExistence type="predicted"/>
<evidence type="ECO:0000256" key="1">
    <source>
        <dbReference type="SAM" id="MobiDB-lite"/>
    </source>
</evidence>
<reference evidence="3" key="1">
    <citation type="journal article" date="2014" name="Int. J. Syst. Evol. Microbiol.">
        <title>Complete genome sequence of Corynebacterium casei LMG S-19264T (=DSM 44701T), isolated from a smear-ripened cheese.</title>
        <authorList>
            <consortium name="US DOE Joint Genome Institute (JGI-PGF)"/>
            <person name="Walter F."/>
            <person name="Albersmeier A."/>
            <person name="Kalinowski J."/>
            <person name="Ruckert C."/>
        </authorList>
    </citation>
    <scope>NUCLEOTIDE SEQUENCE</scope>
    <source>
        <strain evidence="3">JCM 3313</strain>
    </source>
</reference>
<reference evidence="3" key="2">
    <citation type="submission" date="2020-09" db="EMBL/GenBank/DDBJ databases">
        <authorList>
            <person name="Sun Q."/>
            <person name="Ohkuma M."/>
        </authorList>
    </citation>
    <scope>NUCLEOTIDE SEQUENCE</scope>
    <source>
        <strain evidence="3">JCM 3313</strain>
    </source>
</reference>
<dbReference type="RefSeq" id="WP_189222135.1">
    <property type="nucleotide sequence ID" value="NZ_BMRG01000002.1"/>
</dbReference>
<feature type="region of interest" description="Disordered" evidence="1">
    <location>
        <begin position="292"/>
        <end position="319"/>
    </location>
</feature>
<gene>
    <name evidence="3" type="ORF">GCM10010185_13010</name>
</gene>
<evidence type="ECO:0000313" key="4">
    <source>
        <dbReference type="Proteomes" id="UP000639606"/>
    </source>
</evidence>
<comment type="caution">
    <text evidence="3">The sequence shown here is derived from an EMBL/GenBank/DDBJ whole genome shotgun (WGS) entry which is preliminary data.</text>
</comment>
<keyword evidence="2" id="KW-0472">Membrane</keyword>
<keyword evidence="2" id="KW-1133">Transmembrane helix</keyword>
<feature type="transmembrane region" description="Helical" evidence="2">
    <location>
        <begin position="43"/>
        <end position="62"/>
    </location>
</feature>
<evidence type="ECO:0000256" key="2">
    <source>
        <dbReference type="SAM" id="Phobius"/>
    </source>
</evidence>
<protein>
    <submittedName>
        <fullName evidence="3">Uncharacterized protein</fullName>
    </submittedName>
</protein>
<dbReference type="AlphaFoldDB" id="A0A918AIU7"/>
<keyword evidence="2" id="KW-0812">Transmembrane</keyword>
<evidence type="ECO:0000313" key="3">
    <source>
        <dbReference type="EMBL" id="GGP42886.1"/>
    </source>
</evidence>
<dbReference type="EMBL" id="BMRG01000002">
    <property type="protein sequence ID" value="GGP42886.1"/>
    <property type="molecule type" value="Genomic_DNA"/>
</dbReference>
<organism evidence="3 4">
    <name type="scientific">Saccharothrix coeruleofusca</name>
    <dbReference type="NCBI Taxonomy" id="33919"/>
    <lineage>
        <taxon>Bacteria</taxon>
        <taxon>Bacillati</taxon>
        <taxon>Actinomycetota</taxon>
        <taxon>Actinomycetes</taxon>
        <taxon>Pseudonocardiales</taxon>
        <taxon>Pseudonocardiaceae</taxon>
        <taxon>Saccharothrix</taxon>
    </lineage>
</organism>